<evidence type="ECO:0000313" key="7">
    <source>
        <dbReference type="Proteomes" id="UP001056208"/>
    </source>
</evidence>
<evidence type="ECO:0000313" key="6">
    <source>
        <dbReference type="EMBL" id="UQB05341.1"/>
    </source>
</evidence>
<dbReference type="Pfam" id="PF00251">
    <property type="entry name" value="Glyco_hydro_32N"/>
    <property type="match status" value="1"/>
</dbReference>
<evidence type="ECO:0000256" key="4">
    <source>
        <dbReference type="SAM" id="MobiDB-lite"/>
    </source>
</evidence>
<dbReference type="InterPro" id="IPR013320">
    <property type="entry name" value="ConA-like_dom_sf"/>
</dbReference>
<evidence type="ECO:0000256" key="3">
    <source>
        <dbReference type="ARBA" id="ARBA00023295"/>
    </source>
</evidence>
<accession>A0ABY4MPZ1</accession>
<dbReference type="SUPFAM" id="SSF75005">
    <property type="entry name" value="Arabinanase/levansucrase/invertase"/>
    <property type="match status" value="1"/>
</dbReference>
<comment type="similarity">
    <text evidence="1">Belongs to the glycosyl hydrolase 32 family.</text>
</comment>
<dbReference type="PANTHER" id="PTHR42800:SF1">
    <property type="entry name" value="EXOINULINASE INUD (AFU_ORTHOLOGUE AFUA_5G00480)"/>
    <property type="match status" value="1"/>
</dbReference>
<dbReference type="Gene3D" id="2.60.120.560">
    <property type="entry name" value="Exo-inulinase, domain 1"/>
    <property type="match status" value="1"/>
</dbReference>
<keyword evidence="3" id="KW-0326">Glycosidase</keyword>
<evidence type="ECO:0000259" key="5">
    <source>
        <dbReference type="Pfam" id="PF00251"/>
    </source>
</evidence>
<dbReference type="InterPro" id="IPR001362">
    <property type="entry name" value="Glyco_hydro_32"/>
</dbReference>
<dbReference type="SMART" id="SM00640">
    <property type="entry name" value="Glyco_32"/>
    <property type="match status" value="1"/>
</dbReference>
<keyword evidence="2 6" id="KW-0378">Hydrolase</keyword>
<evidence type="ECO:0000256" key="2">
    <source>
        <dbReference type="ARBA" id="ARBA00022801"/>
    </source>
</evidence>
<feature type="domain" description="Glycosyl hydrolase family 32 N-terminal" evidence="5">
    <location>
        <begin position="1"/>
        <end position="298"/>
    </location>
</feature>
<dbReference type="GO" id="GO:0016787">
    <property type="term" value="F:hydrolase activity"/>
    <property type="evidence" value="ECO:0007669"/>
    <property type="project" value="UniProtKB-KW"/>
</dbReference>
<dbReference type="CDD" id="cd18622">
    <property type="entry name" value="GH32_Inu-like"/>
    <property type="match status" value="1"/>
</dbReference>
<reference evidence="6" key="1">
    <citation type="submission" date="2021-11" db="EMBL/GenBank/DDBJ databases">
        <authorList>
            <person name="Li G."/>
            <person name="Jia Q."/>
            <person name="Yang F."/>
            <person name="Zhang C."/>
            <person name="Singh A."/>
            <person name="Lorenz A.J."/>
            <person name="Jackson-Ziems T."/>
            <person name="Vidaver A."/>
            <person name="Alfano J.R."/>
        </authorList>
    </citation>
    <scope>NUCLEOTIDE SEQUENCE</scope>
    <source>
        <strain evidence="6">CNK-2</strain>
    </source>
</reference>
<proteinExistence type="inferred from homology"/>
<sequence>MNDPNGLVHHDGLWHLFFQYNPLGADWGNMSWGHATSTDLERWVEHPVALPHRPGEQIYSGSVVVSSPGSRELTALYTSAYDDGHQAQSRATSTDGGMTWRPDPDNPVLDRGTSSFRDPKVIRVTDDDGTARWVLLAVEAEERRILFYSSPDLRTWEHLSDFGPYGEEGVVWECPDLFPLAVDGDPDHVAWVLTFSTNPVDGRSDPGGSSMSYFVGRFDGRAFTSATPDPLRLDHGTDFYAGVTFSDAPDAAVVMLGWMSNWRYAAAIPSAPWRGAMSLPRTLDLASTTAGPRLVQRPPASIVERLARCAPLHIAAHAEPTRLDLGDHFLLGLTWDGVRPGTTRLHLRGSADAFVVLEVELDAAASVLTVTRGGPAMDAVHPNFPSTTHAPLRDGLAGRMLVSVDGPLLEVFVDGGIVASSHLVALGSGGVTATVSSDAADVELTVADPVGDPGPA</sequence>
<protein>
    <submittedName>
        <fullName evidence="6">Glycoside hydrolase family 32 protein</fullName>
    </submittedName>
</protein>
<dbReference type="Gene3D" id="2.115.10.20">
    <property type="entry name" value="Glycosyl hydrolase domain, family 43"/>
    <property type="match status" value="1"/>
</dbReference>
<dbReference type="SUPFAM" id="SSF49899">
    <property type="entry name" value="Concanavalin A-like lectins/glucanases"/>
    <property type="match status" value="1"/>
</dbReference>
<dbReference type="Proteomes" id="UP001056208">
    <property type="component" value="Chromosome"/>
</dbReference>
<dbReference type="InterPro" id="IPR023296">
    <property type="entry name" value="Glyco_hydro_beta-prop_sf"/>
</dbReference>
<keyword evidence="7" id="KW-1185">Reference proteome</keyword>
<gene>
    <name evidence="6" type="ORF">LIV34_000366</name>
</gene>
<dbReference type="EMBL" id="CP086345">
    <property type="protein sequence ID" value="UQB05341.1"/>
    <property type="molecule type" value="Genomic_DNA"/>
</dbReference>
<feature type="compositionally biased region" description="Polar residues" evidence="4">
    <location>
        <begin position="86"/>
        <end position="96"/>
    </location>
</feature>
<organism evidence="6 7">
    <name type="scientific">Clavibacter nebraskensis</name>
    <dbReference type="NCBI Taxonomy" id="31963"/>
    <lineage>
        <taxon>Bacteria</taxon>
        <taxon>Bacillati</taxon>
        <taxon>Actinomycetota</taxon>
        <taxon>Actinomycetes</taxon>
        <taxon>Micrococcales</taxon>
        <taxon>Microbacteriaceae</taxon>
        <taxon>Clavibacter</taxon>
    </lineage>
</organism>
<evidence type="ECO:0000256" key="1">
    <source>
        <dbReference type="ARBA" id="ARBA00009902"/>
    </source>
</evidence>
<dbReference type="InterPro" id="IPR013148">
    <property type="entry name" value="Glyco_hydro_32_N"/>
</dbReference>
<dbReference type="PANTHER" id="PTHR42800">
    <property type="entry name" value="EXOINULINASE INUD (AFU_ORTHOLOGUE AFUA_5G00480)"/>
    <property type="match status" value="1"/>
</dbReference>
<feature type="region of interest" description="Disordered" evidence="4">
    <location>
        <begin position="84"/>
        <end position="114"/>
    </location>
</feature>
<name>A0ABY4MPZ1_9MICO</name>